<reference evidence="2" key="1">
    <citation type="submission" date="2016-02" db="EMBL/GenBank/DDBJ databases">
        <authorList>
            <person name="Wibberg D."/>
        </authorList>
    </citation>
    <scope>NUCLEOTIDE SEQUENCE [LARGE SCALE GENOMIC DNA]</scope>
</reference>
<name>A0A1C3NZQ3_9ACTN</name>
<keyword evidence="2" id="KW-1185">Reference proteome</keyword>
<evidence type="ECO:0000313" key="1">
    <source>
        <dbReference type="EMBL" id="SBW23010.1"/>
    </source>
</evidence>
<accession>A0A1C3NZQ3</accession>
<proteinExistence type="predicted"/>
<dbReference type="Gene3D" id="3.40.47.10">
    <property type="match status" value="1"/>
</dbReference>
<evidence type="ECO:0000313" key="2">
    <source>
        <dbReference type="Proteomes" id="UP000199013"/>
    </source>
</evidence>
<protein>
    <recommendedName>
        <fullName evidence="3">Thiolase N-terminal domain-containing protein</fullName>
    </recommendedName>
</protein>
<gene>
    <name evidence="1" type="ORF">FDG2_3431</name>
</gene>
<dbReference type="Proteomes" id="UP000199013">
    <property type="component" value="Unassembled WGS sequence"/>
</dbReference>
<dbReference type="GO" id="GO:0016746">
    <property type="term" value="F:acyltransferase activity"/>
    <property type="evidence" value="ECO:0007669"/>
    <property type="project" value="InterPro"/>
</dbReference>
<dbReference type="InterPro" id="IPR016039">
    <property type="entry name" value="Thiolase-like"/>
</dbReference>
<organism evidence="1 2">
    <name type="scientific">Candidatus Protofrankia californiensis</name>
    <dbReference type="NCBI Taxonomy" id="1839754"/>
    <lineage>
        <taxon>Bacteria</taxon>
        <taxon>Bacillati</taxon>
        <taxon>Actinomycetota</taxon>
        <taxon>Actinomycetes</taxon>
        <taxon>Frankiales</taxon>
        <taxon>Frankiaceae</taxon>
        <taxon>Protofrankia</taxon>
    </lineage>
</organism>
<sequence length="72" mass="8118">MSTEAFICEAIRTPCDRGKKTGSLHGVKPVSLVVGLIDEIRKRNPNLDVDRVSDPWIRDGSAAWRSATRRRR</sequence>
<dbReference type="EMBL" id="FLUV01001435">
    <property type="protein sequence ID" value="SBW23010.1"/>
    <property type="molecule type" value="Genomic_DNA"/>
</dbReference>
<evidence type="ECO:0008006" key="3">
    <source>
        <dbReference type="Google" id="ProtNLM"/>
    </source>
</evidence>
<dbReference type="AlphaFoldDB" id="A0A1C3NZQ3"/>